<feature type="domain" description="Methionyl-tRNA synthetase anticodon-binding" evidence="17">
    <location>
        <begin position="446"/>
        <end position="594"/>
    </location>
</feature>
<evidence type="ECO:0000256" key="2">
    <source>
        <dbReference type="ARBA" id="ARBA00005594"/>
    </source>
</evidence>
<evidence type="ECO:0000256" key="9">
    <source>
        <dbReference type="ARBA" id="ARBA00022884"/>
    </source>
</evidence>
<evidence type="ECO:0000256" key="1">
    <source>
        <dbReference type="ARBA" id="ARBA00004496"/>
    </source>
</evidence>
<dbReference type="InterPro" id="IPR041872">
    <property type="entry name" value="Anticodon_Met"/>
</dbReference>
<evidence type="ECO:0000256" key="3">
    <source>
        <dbReference type="ARBA" id="ARBA00012838"/>
    </source>
</evidence>
<dbReference type="GO" id="GO:0004825">
    <property type="term" value="F:methionine-tRNA ligase activity"/>
    <property type="evidence" value="ECO:0007669"/>
    <property type="project" value="UniProtKB-EC"/>
</dbReference>
<dbReference type="InterPro" id="IPR009080">
    <property type="entry name" value="tRNAsynth_Ia_anticodon-bd"/>
</dbReference>
<dbReference type="FunFam" id="1.10.730.10:FF:000031">
    <property type="entry name" value="Putative Methionyl-tRNA synthetase"/>
    <property type="match status" value="1"/>
</dbReference>
<dbReference type="InterPro" id="IPR001412">
    <property type="entry name" value="aa-tRNA-synth_I_CS"/>
</dbReference>
<feature type="compositionally biased region" description="Basic and acidic residues" evidence="15">
    <location>
        <begin position="13"/>
        <end position="29"/>
    </location>
</feature>
<dbReference type="CDD" id="cd07957">
    <property type="entry name" value="Anticodon_Ia_Met"/>
    <property type="match status" value="1"/>
</dbReference>
<dbReference type="Gene3D" id="2.20.28.20">
    <property type="entry name" value="Methionyl-tRNA synthetase, Zn-domain"/>
    <property type="match status" value="1"/>
</dbReference>
<dbReference type="InterPro" id="IPR029038">
    <property type="entry name" value="MetRS_Zn"/>
</dbReference>
<evidence type="ECO:0000256" key="4">
    <source>
        <dbReference type="ARBA" id="ARBA00022490"/>
    </source>
</evidence>
<evidence type="ECO:0000256" key="15">
    <source>
        <dbReference type="SAM" id="MobiDB-lite"/>
    </source>
</evidence>
<gene>
    <name evidence="18" type="ORF">NOR_08758</name>
</gene>
<dbReference type="AlphaFoldDB" id="A0A166VP99"/>
<dbReference type="FunFam" id="2.20.28.20:FF:000001">
    <property type="entry name" value="Methionine--tRNA ligase"/>
    <property type="match status" value="1"/>
</dbReference>
<dbReference type="Pfam" id="PF19303">
    <property type="entry name" value="Anticodon_3"/>
    <property type="match status" value="1"/>
</dbReference>
<keyword evidence="19" id="KW-1185">Reference proteome</keyword>
<evidence type="ECO:0000256" key="11">
    <source>
        <dbReference type="ARBA" id="ARBA00023146"/>
    </source>
</evidence>
<keyword evidence="8 14" id="KW-0067">ATP-binding</keyword>
<dbReference type="InterPro" id="IPR015413">
    <property type="entry name" value="Methionyl/Leucyl_tRNA_Synth"/>
</dbReference>
<dbReference type="OMA" id="YMRMAGH"/>
<sequence>MSINIAIRGGPVEAEHRTPQQNSDEPRDRCERVLPVTGERNVLVTSALPFVNNVPHLGNIIGSVLSGDVFARYCRKRGINTLYVGGTDEYGTTAEARALVENCTPRELCDKYHAIHADIYKWFNISFDIFGRTTTDLQTTITQDIFLKLQKNGYLHERMTTQLYCEKHNSFLADRFVEGECPTCGYADARGDQCDLCGHLLEPLQLKNPRCKIDGAKPATKETKHIFLELDKLQPKVETFFAESTSAGSWSNNSKVITASWLKEGLQPRSITRDIKWGTEVPLPGYENKVIYSWFDACIGYISITAAYTEKWEKWWRNPDDVQLYQFIGKDNVVFHSVIFPSSQIGTHDTWTKLQTLSTTDYLTYEGGKFSKSRGIGVFGDSARDTGVPSDVWRYFLLSHRPETGDTEFTWDSFISCNNNLLLKNVGNFVSRVVKFITSRHYNHVIPDGTKYHEPAFDTFKEEVNKLLQQYIQELDAVKIRSASSTILQMSQFGNAFLQSNKLDNNLAEQEAPKCAAVIGIAINLVYLLAAVMEPFMPETAHSINCQLRADPALIPDHWDADSIQPGHTVGKSEHLFSRIKPESADQWRKMFGSDEINAIKKEEAARKLKKSAAMKAAKVSKAKTAGEVPEGEEARRTS</sequence>
<dbReference type="PANTHER" id="PTHR45765">
    <property type="entry name" value="METHIONINE--TRNA LIGASE"/>
    <property type="match status" value="1"/>
</dbReference>
<dbReference type="GO" id="GO:0017101">
    <property type="term" value="C:aminoacyl-tRNA synthetase multienzyme complex"/>
    <property type="evidence" value="ECO:0007669"/>
    <property type="project" value="TreeGrafter"/>
</dbReference>
<evidence type="ECO:0000256" key="10">
    <source>
        <dbReference type="ARBA" id="ARBA00022917"/>
    </source>
</evidence>
<dbReference type="NCBIfam" id="TIGR00398">
    <property type="entry name" value="metG"/>
    <property type="match status" value="1"/>
</dbReference>
<comment type="subcellular location">
    <subcellularLocation>
        <location evidence="1">Cytoplasm</location>
    </subcellularLocation>
</comment>
<dbReference type="CDD" id="cd00814">
    <property type="entry name" value="MetRS_core"/>
    <property type="match status" value="1"/>
</dbReference>
<evidence type="ECO:0000256" key="12">
    <source>
        <dbReference type="ARBA" id="ARBA00030904"/>
    </source>
</evidence>
<keyword evidence="6 14" id="KW-0436">Ligase</keyword>
<protein>
    <recommendedName>
        <fullName evidence="3">methionine--tRNA ligase</fullName>
        <ecNumber evidence="3">6.1.1.10</ecNumber>
    </recommendedName>
    <alternativeName>
        <fullName evidence="12">Methionyl-tRNA synthetase</fullName>
    </alternativeName>
</protein>
<comment type="similarity">
    <text evidence="2 14">Belongs to the class-I aminoacyl-tRNA synthetase family.</text>
</comment>
<dbReference type="GO" id="GO:0000049">
    <property type="term" value="F:tRNA binding"/>
    <property type="evidence" value="ECO:0007669"/>
    <property type="project" value="UniProtKB-KW"/>
</dbReference>
<feature type="domain" description="Methionyl/Leucyl tRNA synthetase" evidence="16">
    <location>
        <begin position="42"/>
        <end position="433"/>
    </location>
</feature>
<keyword evidence="9" id="KW-0694">RNA-binding</keyword>
<dbReference type="PANTHER" id="PTHR45765:SF1">
    <property type="entry name" value="METHIONINE--TRNA LIGASE, CYTOPLASMIC"/>
    <property type="match status" value="1"/>
</dbReference>
<evidence type="ECO:0000313" key="19">
    <source>
        <dbReference type="Proteomes" id="UP000243498"/>
    </source>
</evidence>
<organism evidence="18 19">
    <name type="scientific">Metarhizium rileyi (strain RCEF 4871)</name>
    <name type="common">Nomuraea rileyi</name>
    <dbReference type="NCBI Taxonomy" id="1649241"/>
    <lineage>
        <taxon>Eukaryota</taxon>
        <taxon>Fungi</taxon>
        <taxon>Dikarya</taxon>
        <taxon>Ascomycota</taxon>
        <taxon>Pezizomycotina</taxon>
        <taxon>Sordariomycetes</taxon>
        <taxon>Hypocreomycetidae</taxon>
        <taxon>Hypocreales</taxon>
        <taxon>Clavicipitaceae</taxon>
        <taxon>Metarhizium</taxon>
    </lineage>
</organism>
<dbReference type="PROSITE" id="PS00178">
    <property type="entry name" value="AA_TRNA_LIGASE_I"/>
    <property type="match status" value="1"/>
</dbReference>
<evidence type="ECO:0000256" key="8">
    <source>
        <dbReference type="ARBA" id="ARBA00022840"/>
    </source>
</evidence>
<dbReference type="STRING" id="1081105.A0A166VP99"/>
<proteinExistence type="inferred from homology"/>
<comment type="catalytic activity">
    <reaction evidence="13">
        <text>tRNA(Met) + L-methionine + ATP = L-methionyl-tRNA(Met) + AMP + diphosphate</text>
        <dbReference type="Rhea" id="RHEA:13481"/>
        <dbReference type="Rhea" id="RHEA-COMP:9667"/>
        <dbReference type="Rhea" id="RHEA-COMP:9698"/>
        <dbReference type="ChEBI" id="CHEBI:30616"/>
        <dbReference type="ChEBI" id="CHEBI:33019"/>
        <dbReference type="ChEBI" id="CHEBI:57844"/>
        <dbReference type="ChEBI" id="CHEBI:78442"/>
        <dbReference type="ChEBI" id="CHEBI:78530"/>
        <dbReference type="ChEBI" id="CHEBI:456215"/>
        <dbReference type="EC" id="6.1.1.10"/>
    </reaction>
</comment>
<dbReference type="Gene3D" id="3.40.50.620">
    <property type="entry name" value="HUPs"/>
    <property type="match status" value="1"/>
</dbReference>
<dbReference type="GO" id="GO:0005829">
    <property type="term" value="C:cytosol"/>
    <property type="evidence" value="ECO:0007669"/>
    <property type="project" value="TreeGrafter"/>
</dbReference>
<keyword evidence="5" id="KW-0820">tRNA-binding</keyword>
<evidence type="ECO:0000256" key="6">
    <source>
        <dbReference type="ARBA" id="ARBA00022598"/>
    </source>
</evidence>
<evidence type="ECO:0000259" key="16">
    <source>
        <dbReference type="Pfam" id="PF09334"/>
    </source>
</evidence>
<evidence type="ECO:0000313" key="18">
    <source>
        <dbReference type="EMBL" id="OAA33879.1"/>
    </source>
</evidence>
<comment type="caution">
    <text evidence="18">The sequence shown here is derived from an EMBL/GenBank/DDBJ whole genome shotgun (WGS) entry which is preliminary data.</text>
</comment>
<dbReference type="SUPFAM" id="SSF47323">
    <property type="entry name" value="Anticodon-binding domain of a subclass of class I aminoacyl-tRNA synthetases"/>
    <property type="match status" value="1"/>
</dbReference>
<keyword evidence="7 14" id="KW-0547">Nucleotide-binding</keyword>
<dbReference type="InterPro" id="IPR033911">
    <property type="entry name" value="MetRS_core"/>
</dbReference>
<evidence type="ECO:0000256" key="13">
    <source>
        <dbReference type="ARBA" id="ARBA00047364"/>
    </source>
</evidence>
<dbReference type="GO" id="GO:0005524">
    <property type="term" value="F:ATP binding"/>
    <property type="evidence" value="ECO:0007669"/>
    <property type="project" value="UniProtKB-KW"/>
</dbReference>
<dbReference type="SUPFAM" id="SSF52374">
    <property type="entry name" value="Nucleotidylyl transferase"/>
    <property type="match status" value="1"/>
</dbReference>
<dbReference type="InterPro" id="IPR014729">
    <property type="entry name" value="Rossmann-like_a/b/a_fold"/>
</dbReference>
<evidence type="ECO:0000256" key="5">
    <source>
        <dbReference type="ARBA" id="ARBA00022555"/>
    </source>
</evidence>
<dbReference type="EMBL" id="AZHC01000099">
    <property type="protein sequence ID" value="OAA33879.1"/>
    <property type="molecule type" value="Genomic_DNA"/>
</dbReference>
<feature type="compositionally biased region" description="Low complexity" evidence="15">
    <location>
        <begin position="615"/>
        <end position="626"/>
    </location>
</feature>
<keyword evidence="4" id="KW-0963">Cytoplasm</keyword>
<evidence type="ECO:0000259" key="17">
    <source>
        <dbReference type="Pfam" id="PF19303"/>
    </source>
</evidence>
<feature type="region of interest" description="Disordered" evidence="15">
    <location>
        <begin position="1"/>
        <end position="29"/>
    </location>
</feature>
<dbReference type="Proteomes" id="UP000243498">
    <property type="component" value="Unassembled WGS sequence"/>
</dbReference>
<reference evidence="18 19" key="1">
    <citation type="journal article" date="2016" name="Genome Biol. Evol.">
        <title>Divergent and convergent evolution of fungal pathogenicity.</title>
        <authorList>
            <person name="Shang Y."/>
            <person name="Xiao G."/>
            <person name="Zheng P."/>
            <person name="Cen K."/>
            <person name="Zhan S."/>
            <person name="Wang C."/>
        </authorList>
    </citation>
    <scope>NUCLEOTIDE SEQUENCE [LARGE SCALE GENOMIC DNA]</scope>
    <source>
        <strain evidence="18 19">RCEF 4871</strain>
    </source>
</reference>
<name>A0A166VP99_METRR</name>
<dbReference type="Gene3D" id="1.10.730.10">
    <property type="entry name" value="Isoleucyl-tRNA Synthetase, Domain 1"/>
    <property type="match status" value="1"/>
</dbReference>
<dbReference type="InterPro" id="IPR023458">
    <property type="entry name" value="Met-tRNA_ligase_1"/>
</dbReference>
<dbReference type="PRINTS" id="PR01041">
    <property type="entry name" value="TRNASYNTHMET"/>
</dbReference>
<feature type="region of interest" description="Disordered" evidence="15">
    <location>
        <begin position="615"/>
        <end position="639"/>
    </location>
</feature>
<dbReference type="EC" id="6.1.1.10" evidence="3"/>
<evidence type="ECO:0000256" key="14">
    <source>
        <dbReference type="RuleBase" id="RU363039"/>
    </source>
</evidence>
<dbReference type="InterPro" id="IPR014758">
    <property type="entry name" value="Met-tRNA_synth"/>
</dbReference>
<dbReference type="Pfam" id="PF09334">
    <property type="entry name" value="tRNA-synt_1g"/>
    <property type="match status" value="1"/>
</dbReference>
<dbReference type="SUPFAM" id="SSF57770">
    <property type="entry name" value="Methionyl-tRNA synthetase (MetRS), Zn-domain"/>
    <property type="match status" value="1"/>
</dbReference>
<accession>A0A166VP99</accession>
<dbReference type="GO" id="GO:0006431">
    <property type="term" value="P:methionyl-tRNA aminoacylation"/>
    <property type="evidence" value="ECO:0007669"/>
    <property type="project" value="InterPro"/>
</dbReference>
<keyword evidence="11 14" id="KW-0030">Aminoacyl-tRNA synthetase</keyword>
<keyword evidence="10 14" id="KW-0648">Protein biosynthesis</keyword>
<evidence type="ECO:0000256" key="7">
    <source>
        <dbReference type="ARBA" id="ARBA00022741"/>
    </source>
</evidence>
<dbReference type="OrthoDB" id="5844513at2759"/>